<name>A0AAU2JKI8_9ACTN</name>
<evidence type="ECO:0008006" key="2">
    <source>
        <dbReference type="Google" id="ProtNLM"/>
    </source>
</evidence>
<dbReference type="AlphaFoldDB" id="A0AAU2JKI8"/>
<gene>
    <name evidence="1" type="ORF">OG327_03730</name>
</gene>
<dbReference type="EMBL" id="CP108264">
    <property type="protein sequence ID" value="WTU72517.1"/>
    <property type="molecule type" value="Genomic_DNA"/>
</dbReference>
<sequence>MLTTARRGWIPASLAVCAALLAAAAWTWLPAEGHREPPVRRPTAAERDLLHTAEQLLVQDCMRERGFSYWPVPLLPDPQFREFPYVVDDADWARANGYGRLIQRRVDEEAESGPRKRYEAGLSAERREALGVALLGPEPTGLEAETPIGTLTHSDQGCVADSWRRLYGDVRLWYASSELTNQLAGDRAGRVERDPAYGKALAAWSACMTGRGFPARDPLRQREEQLGRTGAAAEAQDVPMATAEAECAGTTGLAATAQDLHRRYSDTIRAENRSAFDAMWRMQLAAGPTARDVVARHSGT</sequence>
<evidence type="ECO:0000313" key="1">
    <source>
        <dbReference type="EMBL" id="WTU72517.1"/>
    </source>
</evidence>
<organism evidence="1">
    <name type="scientific">Streptomyces sp. NBC_00049</name>
    <dbReference type="NCBI Taxonomy" id="2903617"/>
    <lineage>
        <taxon>Bacteria</taxon>
        <taxon>Bacillati</taxon>
        <taxon>Actinomycetota</taxon>
        <taxon>Actinomycetes</taxon>
        <taxon>Kitasatosporales</taxon>
        <taxon>Streptomycetaceae</taxon>
        <taxon>Streptomyces</taxon>
    </lineage>
</organism>
<accession>A0AAU2JKI8</accession>
<protein>
    <recommendedName>
        <fullName evidence="2">Secreted protein</fullName>
    </recommendedName>
</protein>
<reference evidence="1" key="1">
    <citation type="submission" date="2022-10" db="EMBL/GenBank/DDBJ databases">
        <title>The complete genomes of actinobacterial strains from the NBC collection.</title>
        <authorList>
            <person name="Joergensen T.S."/>
            <person name="Alvarez Arevalo M."/>
            <person name="Sterndorff E.B."/>
            <person name="Faurdal D."/>
            <person name="Vuksanovic O."/>
            <person name="Mourched A.-S."/>
            <person name="Charusanti P."/>
            <person name="Shaw S."/>
            <person name="Blin K."/>
            <person name="Weber T."/>
        </authorList>
    </citation>
    <scope>NUCLEOTIDE SEQUENCE</scope>
    <source>
        <strain evidence="1">NBC_00049</strain>
    </source>
</reference>
<proteinExistence type="predicted"/>